<feature type="region of interest" description="Disordered" evidence="2">
    <location>
        <begin position="58"/>
        <end position="86"/>
    </location>
</feature>
<evidence type="ECO:0000313" key="4">
    <source>
        <dbReference type="Proteomes" id="UP000076871"/>
    </source>
</evidence>
<dbReference type="GO" id="GO:0008270">
    <property type="term" value="F:zinc ion binding"/>
    <property type="evidence" value="ECO:0007669"/>
    <property type="project" value="InterPro"/>
</dbReference>
<evidence type="ECO:0000256" key="2">
    <source>
        <dbReference type="SAM" id="MobiDB-lite"/>
    </source>
</evidence>
<dbReference type="InParanoid" id="A0A165C367"/>
<feature type="compositionally biased region" description="Basic and acidic residues" evidence="2">
    <location>
        <begin position="58"/>
        <end position="67"/>
    </location>
</feature>
<sequence length="214" mass="23701">MGKLIPDDEFVSIILMSLPESWDSFTNSYFGAAGGQSQSGSGTQITSQDLIAVIRDENRRRKSRDAEQAATGTSQTQALFTRNAERKKGKGVMRPCSICGRKNHITRDCKFRGHPEMKCGNCGKWGHKTLECYAPGGILSDKARDEPPKKKSKFEARERNDPQIAGSSRAKRDQKIQMLRFMVGLQIQEAPPTSLLAVMFSRPMSPYATTQSPG</sequence>
<proteinExistence type="predicted"/>
<evidence type="ECO:0008006" key="5">
    <source>
        <dbReference type="Google" id="ProtNLM"/>
    </source>
</evidence>
<dbReference type="Gene3D" id="4.10.60.10">
    <property type="entry name" value="Zinc finger, CCHC-type"/>
    <property type="match status" value="1"/>
</dbReference>
<protein>
    <recommendedName>
        <fullName evidence="5">CCHC-type domain-containing protein</fullName>
    </recommendedName>
</protein>
<accession>A0A165C367</accession>
<name>A0A165C367_9APHY</name>
<dbReference type="InterPro" id="IPR036875">
    <property type="entry name" value="Znf_CCHC_sf"/>
</dbReference>
<dbReference type="RefSeq" id="XP_040759859.1">
    <property type="nucleotide sequence ID" value="XM_040913195.1"/>
</dbReference>
<gene>
    <name evidence="3" type="ORF">LAESUDRAFT_763060</name>
</gene>
<dbReference type="AlphaFoldDB" id="A0A165C367"/>
<dbReference type="Proteomes" id="UP000076871">
    <property type="component" value="Unassembled WGS sequence"/>
</dbReference>
<keyword evidence="4" id="KW-1185">Reference proteome</keyword>
<dbReference type="SUPFAM" id="SSF57756">
    <property type="entry name" value="Retrovirus zinc finger-like domains"/>
    <property type="match status" value="1"/>
</dbReference>
<feature type="region of interest" description="Disordered" evidence="2">
    <location>
        <begin position="137"/>
        <end position="172"/>
    </location>
</feature>
<dbReference type="GeneID" id="63830223"/>
<feature type="compositionally biased region" description="Basic and acidic residues" evidence="2">
    <location>
        <begin position="141"/>
        <end position="161"/>
    </location>
</feature>
<keyword evidence="1" id="KW-0507">mRNA processing</keyword>
<dbReference type="EMBL" id="KV427655">
    <property type="protein sequence ID" value="KZT02119.1"/>
    <property type="molecule type" value="Genomic_DNA"/>
</dbReference>
<dbReference type="GO" id="GO:0006397">
    <property type="term" value="P:mRNA processing"/>
    <property type="evidence" value="ECO:0007669"/>
    <property type="project" value="UniProtKB-KW"/>
</dbReference>
<dbReference type="STRING" id="1314785.A0A165C367"/>
<evidence type="ECO:0000313" key="3">
    <source>
        <dbReference type="EMBL" id="KZT02119.1"/>
    </source>
</evidence>
<evidence type="ECO:0000256" key="1">
    <source>
        <dbReference type="ARBA" id="ARBA00022664"/>
    </source>
</evidence>
<organism evidence="3 4">
    <name type="scientific">Laetiporus sulphureus 93-53</name>
    <dbReference type="NCBI Taxonomy" id="1314785"/>
    <lineage>
        <taxon>Eukaryota</taxon>
        <taxon>Fungi</taxon>
        <taxon>Dikarya</taxon>
        <taxon>Basidiomycota</taxon>
        <taxon>Agaricomycotina</taxon>
        <taxon>Agaricomycetes</taxon>
        <taxon>Polyporales</taxon>
        <taxon>Laetiporus</taxon>
    </lineage>
</organism>
<dbReference type="OrthoDB" id="2847449at2759"/>
<dbReference type="GO" id="GO:0003676">
    <property type="term" value="F:nucleic acid binding"/>
    <property type="evidence" value="ECO:0007669"/>
    <property type="project" value="InterPro"/>
</dbReference>
<reference evidence="3 4" key="1">
    <citation type="journal article" date="2016" name="Mol. Biol. Evol.">
        <title>Comparative Genomics of Early-Diverging Mushroom-Forming Fungi Provides Insights into the Origins of Lignocellulose Decay Capabilities.</title>
        <authorList>
            <person name="Nagy L.G."/>
            <person name="Riley R."/>
            <person name="Tritt A."/>
            <person name="Adam C."/>
            <person name="Daum C."/>
            <person name="Floudas D."/>
            <person name="Sun H."/>
            <person name="Yadav J.S."/>
            <person name="Pangilinan J."/>
            <person name="Larsson K.H."/>
            <person name="Matsuura K."/>
            <person name="Barry K."/>
            <person name="Labutti K."/>
            <person name="Kuo R."/>
            <person name="Ohm R.A."/>
            <person name="Bhattacharya S.S."/>
            <person name="Shirouzu T."/>
            <person name="Yoshinaga Y."/>
            <person name="Martin F.M."/>
            <person name="Grigoriev I.V."/>
            <person name="Hibbett D.S."/>
        </authorList>
    </citation>
    <scope>NUCLEOTIDE SEQUENCE [LARGE SCALE GENOMIC DNA]</scope>
    <source>
        <strain evidence="3 4">93-53</strain>
    </source>
</reference>
<feature type="compositionally biased region" description="Polar residues" evidence="2">
    <location>
        <begin position="70"/>
        <end position="80"/>
    </location>
</feature>